<evidence type="ECO:0000313" key="3">
    <source>
        <dbReference type="Proteomes" id="UP000504882"/>
    </source>
</evidence>
<reference evidence="2 3" key="1">
    <citation type="submission" date="2019-03" db="EMBL/GenBank/DDBJ databases">
        <title>Genomic features of bacteria from cold environments.</title>
        <authorList>
            <person name="Shen L."/>
        </authorList>
    </citation>
    <scope>NUCLEOTIDE SEQUENCE [LARGE SCALE GENOMIC DNA]</scope>
    <source>
        <strain evidence="3">T3246-1</strain>
    </source>
</reference>
<proteinExistence type="predicted"/>
<organism evidence="2 3">
    <name type="scientific">Occultella glacieicola</name>
    <dbReference type="NCBI Taxonomy" id="2518684"/>
    <lineage>
        <taxon>Bacteria</taxon>
        <taxon>Bacillati</taxon>
        <taxon>Actinomycetota</taxon>
        <taxon>Actinomycetes</taxon>
        <taxon>Micrococcales</taxon>
        <taxon>Ruaniaceae</taxon>
        <taxon>Occultella</taxon>
    </lineage>
</organism>
<gene>
    <name evidence="2" type="ORF">EXU48_14870</name>
</gene>
<dbReference type="Proteomes" id="UP000504882">
    <property type="component" value="Unassembled WGS sequence"/>
</dbReference>
<dbReference type="SUPFAM" id="SSF50998">
    <property type="entry name" value="Quinoprotein alcohol dehydrogenase-like"/>
    <property type="match status" value="2"/>
</dbReference>
<evidence type="ECO:0000313" key="2">
    <source>
        <dbReference type="EMBL" id="TDE92790.1"/>
    </source>
</evidence>
<protein>
    <recommendedName>
        <fullName evidence="1">FIMAH domain-containing protein</fullName>
    </recommendedName>
</protein>
<sequence>MRRHALRGPIGALALAMAIGGIGLTGGSSPAAANVTGTDLDVIELGPAIEAVNVRAAAFGELADGTPVAYATSNGEPVTFNVIDLRTGESIESHQVPGEFVAGSVAPAPDGSVYFNTNDPTPGSLHRYVPGAGVELIGERIAGQGWLRDIAVAEDGTAYISTYPDAKLLAYDPATGAIRDYGSVADDATYGYAVEIVGDEIWVGTGPVPHLVAVDPVTGDMREIELPDLDNVNYVLRLEERGDHVFAGLSPRGRFDTLVYDLATQEWIDTIPAVGAAGTTEPASTGLSYFLSGGTALAYDVSTGAVSEFGFSDTDLVERLAAASNTYGIGVVRLDGVETFVALTTSGELLRYPLASADASSVQADILPSSVDIVGFGVGPDGNVYSGAKIGPGLIGRIQQGTHELEVLSGPSQAEGFGSHNGRIVIGDYSGAGVNVGDLDEPWEWGTNPSQIIKLNRGEPYHQDRVWTIASTGDRVALGTIPEPGYNGGSITMLDTETGKFEVHRDVIPGQSIISLVHRDGLLYGGTSVHGGSGTTPVADEAELFIWDVATEAVVWQGSPVPGAAVVNGLTWTPDGHLWGLTEGGVVFEFDPQARELVRSSRVIEEPGSIHPWGNHSSLVYDPARGGFLGTAGWDLFFLDHETLAPQFLRTDRDTHRVVMAGNGHVYCVDTTDVCVIEAPSDGPTDPAGAASALATALAGHIEDGSVAGPLALWLTHAAERAQWHLAADRAAAAIRALDRFLRHLDRPGRPDTLDEAACADLRARTNAVIHLIETDAGT</sequence>
<accession>A0ABY2E2F1</accession>
<feature type="domain" description="FIMAH" evidence="1">
    <location>
        <begin position="692"/>
        <end position="770"/>
    </location>
</feature>
<dbReference type="Pfam" id="PF22888">
    <property type="entry name" value="FIMAH"/>
    <property type="match status" value="1"/>
</dbReference>
<keyword evidence="3" id="KW-1185">Reference proteome</keyword>
<dbReference type="EMBL" id="SMNA01000006">
    <property type="protein sequence ID" value="TDE92790.1"/>
    <property type="molecule type" value="Genomic_DNA"/>
</dbReference>
<dbReference type="RefSeq" id="WP_133108420.1">
    <property type="nucleotide sequence ID" value="NZ_SMNA01000006.1"/>
</dbReference>
<comment type="caution">
    <text evidence="2">The sequence shown here is derived from an EMBL/GenBank/DDBJ whole genome shotgun (WGS) entry which is preliminary data.</text>
</comment>
<evidence type="ECO:0000259" key="1">
    <source>
        <dbReference type="Pfam" id="PF22888"/>
    </source>
</evidence>
<dbReference type="InterPro" id="IPR054470">
    <property type="entry name" value="FIMAH_dom"/>
</dbReference>
<dbReference type="InterPro" id="IPR011047">
    <property type="entry name" value="Quinoprotein_ADH-like_sf"/>
</dbReference>
<name>A0ABY2E2F1_9MICO</name>